<dbReference type="InterPro" id="IPR000276">
    <property type="entry name" value="GPCR_Rhodpsn"/>
</dbReference>
<accession>T1L051</accession>
<dbReference type="CDD" id="cd15203">
    <property type="entry name" value="7tmA_NPYR-like"/>
    <property type="match status" value="1"/>
</dbReference>
<dbReference type="eggNOG" id="KOG3656">
    <property type="taxonomic scope" value="Eukaryota"/>
</dbReference>
<evidence type="ECO:0000256" key="1">
    <source>
        <dbReference type="ARBA" id="ARBA00004141"/>
    </source>
</evidence>
<keyword evidence="14" id="KW-1185">Reference proteome</keyword>
<dbReference type="InterPro" id="IPR000611">
    <property type="entry name" value="NPY_rcpt"/>
</dbReference>
<dbReference type="GO" id="GO:0043005">
    <property type="term" value="C:neuron projection"/>
    <property type="evidence" value="ECO:0007669"/>
    <property type="project" value="TreeGrafter"/>
</dbReference>
<evidence type="ECO:0000313" key="13">
    <source>
        <dbReference type="EnsemblMetazoa" id="tetur29g01220.1"/>
    </source>
</evidence>
<sequence length="598" mass="67451">MSSTSSQPSSTPLPVTVSTFSSNGDTEMETLLGLIKNLSLLDFSMVNLSNSGLISLKNYTLFNNITLSLDIEKPFARRTELDDDYLEHRPALQVFFYCLYALIFLVGICGNTLVCYVVFRNKQMHTVTNLFITNLALSDILLCIFSVPITPLYLIFYKEWVFGRILCHLVPYAQGVSVYISAFTLMSIAIDRFFVIIYPFKPRMRINVCLTIITFVWISAALLTLPYGLFVKMASDQDERWLCDEFWPVEESRKAFGFSTSVLQFVIPFTIITFCYIRVCGKLRDRARSKPGEKSVKKDEIERERTKRTNRMLIAMVAIFGISWLPLNIHNLVTDFYIPASEWRYFKPFFFLVHAVAMSSTCYNPFLYAWLNENFRKEFKQVLPCYTNSGPPFSYRRGTSVAGAGLLPANGQEGEGACKTNETMLIGNNRDSAKSDKTCNGHELIHRTCDSQKSCLTAGQDENEQDNDDDEKRPITTATMETKLGKEIVSMPTSLPLSPTNTMSSLTTTPTTKTVEGSLFSDQLNTKEEFNRESIELTEQQQCSNKKVNPSCSLLGTRAVTSLTYNSDSDTVRSALGDSVASQVVETRLASMIVFYAN</sequence>
<dbReference type="GO" id="GO:0005886">
    <property type="term" value="C:plasma membrane"/>
    <property type="evidence" value="ECO:0007669"/>
    <property type="project" value="TreeGrafter"/>
</dbReference>
<dbReference type="SMART" id="SM01381">
    <property type="entry name" value="7TM_GPCR_Srsx"/>
    <property type="match status" value="1"/>
</dbReference>
<evidence type="ECO:0000256" key="6">
    <source>
        <dbReference type="ARBA" id="ARBA00023136"/>
    </source>
</evidence>
<feature type="transmembrane region" description="Helical" evidence="11">
    <location>
        <begin position="94"/>
        <end position="119"/>
    </location>
</feature>
<reference evidence="13" key="2">
    <citation type="submission" date="2015-06" db="UniProtKB">
        <authorList>
            <consortium name="EnsemblMetazoa"/>
        </authorList>
    </citation>
    <scope>IDENTIFICATION</scope>
</reference>
<feature type="domain" description="G-protein coupled receptors family 1 profile" evidence="12">
    <location>
        <begin position="110"/>
        <end position="368"/>
    </location>
</feature>
<evidence type="ECO:0000313" key="14">
    <source>
        <dbReference type="Proteomes" id="UP000015104"/>
    </source>
</evidence>
<evidence type="ECO:0000256" key="2">
    <source>
        <dbReference type="ARBA" id="ARBA00010663"/>
    </source>
</evidence>
<dbReference type="PANTHER" id="PTHR24235">
    <property type="entry name" value="NEUROPEPTIDE Y RECEPTOR"/>
    <property type="match status" value="1"/>
</dbReference>
<evidence type="ECO:0000256" key="7">
    <source>
        <dbReference type="ARBA" id="ARBA00023170"/>
    </source>
</evidence>
<feature type="transmembrane region" description="Helical" evidence="11">
    <location>
        <begin position="349"/>
        <end position="371"/>
    </location>
</feature>
<dbReference type="EnsemblMetazoa" id="tetur29g01220.1">
    <property type="protein sequence ID" value="tetur29g01220.1"/>
    <property type="gene ID" value="tetur29g01220"/>
</dbReference>
<dbReference type="GO" id="GO:0042923">
    <property type="term" value="F:neuropeptide binding"/>
    <property type="evidence" value="ECO:0007669"/>
    <property type="project" value="TreeGrafter"/>
</dbReference>
<evidence type="ECO:0000256" key="10">
    <source>
        <dbReference type="SAM" id="MobiDB-lite"/>
    </source>
</evidence>
<dbReference type="FunFam" id="1.20.1070.10:FF:000291">
    <property type="entry name" value="Predicted protein"/>
    <property type="match status" value="1"/>
</dbReference>
<dbReference type="SUPFAM" id="SSF81321">
    <property type="entry name" value="Family A G protein-coupled receptor-like"/>
    <property type="match status" value="1"/>
</dbReference>
<reference evidence="14" key="1">
    <citation type="submission" date="2011-08" db="EMBL/GenBank/DDBJ databases">
        <authorList>
            <person name="Rombauts S."/>
        </authorList>
    </citation>
    <scope>NUCLEOTIDE SEQUENCE</scope>
    <source>
        <strain evidence="14">London</strain>
    </source>
</reference>
<evidence type="ECO:0000256" key="5">
    <source>
        <dbReference type="ARBA" id="ARBA00023040"/>
    </source>
</evidence>
<dbReference type="Proteomes" id="UP000015104">
    <property type="component" value="Unassembled WGS sequence"/>
</dbReference>
<keyword evidence="4 11" id="KW-1133">Transmembrane helix</keyword>
<dbReference type="HOGENOM" id="CLU_456609_0_0_1"/>
<name>T1L051_TETUR</name>
<feature type="compositionally biased region" description="Low complexity" evidence="10">
    <location>
        <begin position="491"/>
        <end position="512"/>
    </location>
</feature>
<dbReference type="PANTHER" id="PTHR24235:SF29">
    <property type="entry name" value="GH23382P"/>
    <property type="match status" value="1"/>
</dbReference>
<dbReference type="Gene3D" id="1.20.1070.10">
    <property type="entry name" value="Rhodopsin 7-helix transmembrane proteins"/>
    <property type="match status" value="1"/>
</dbReference>
<dbReference type="PRINTS" id="PR00237">
    <property type="entry name" value="GPCRRHODOPSN"/>
</dbReference>
<evidence type="ECO:0000256" key="3">
    <source>
        <dbReference type="ARBA" id="ARBA00022692"/>
    </source>
</evidence>
<dbReference type="PROSITE" id="PS50262">
    <property type="entry name" value="G_PROTEIN_RECEP_F1_2"/>
    <property type="match status" value="1"/>
</dbReference>
<feature type="transmembrane region" description="Helical" evidence="11">
    <location>
        <begin position="255"/>
        <end position="279"/>
    </location>
</feature>
<keyword evidence="5 9" id="KW-0297">G-protein coupled receptor</keyword>
<dbReference type="InterPro" id="IPR017452">
    <property type="entry name" value="GPCR_Rhodpsn_7TM"/>
</dbReference>
<dbReference type="Pfam" id="PF00001">
    <property type="entry name" value="7tm_1"/>
    <property type="match status" value="1"/>
</dbReference>
<evidence type="ECO:0000259" key="12">
    <source>
        <dbReference type="PROSITE" id="PS50262"/>
    </source>
</evidence>
<evidence type="ECO:0000256" key="9">
    <source>
        <dbReference type="RuleBase" id="RU000688"/>
    </source>
</evidence>
<evidence type="ECO:0000256" key="11">
    <source>
        <dbReference type="SAM" id="Phobius"/>
    </source>
</evidence>
<organism evidence="13 14">
    <name type="scientific">Tetranychus urticae</name>
    <name type="common">Two-spotted spider mite</name>
    <dbReference type="NCBI Taxonomy" id="32264"/>
    <lineage>
        <taxon>Eukaryota</taxon>
        <taxon>Metazoa</taxon>
        <taxon>Ecdysozoa</taxon>
        <taxon>Arthropoda</taxon>
        <taxon>Chelicerata</taxon>
        <taxon>Arachnida</taxon>
        <taxon>Acari</taxon>
        <taxon>Acariformes</taxon>
        <taxon>Trombidiformes</taxon>
        <taxon>Prostigmata</taxon>
        <taxon>Eleutherengona</taxon>
        <taxon>Raphignathae</taxon>
        <taxon>Tetranychoidea</taxon>
        <taxon>Tetranychidae</taxon>
        <taxon>Tetranychus</taxon>
    </lineage>
</organism>
<keyword evidence="7 9" id="KW-0675">Receptor</keyword>
<keyword evidence="6 11" id="KW-0472">Membrane</keyword>
<feature type="transmembrane region" description="Helical" evidence="11">
    <location>
        <begin position="176"/>
        <end position="198"/>
    </location>
</feature>
<evidence type="ECO:0000256" key="8">
    <source>
        <dbReference type="ARBA" id="ARBA00023224"/>
    </source>
</evidence>
<dbReference type="STRING" id="32264.T1L051"/>
<dbReference type="AlphaFoldDB" id="T1L051"/>
<comment type="subcellular location">
    <subcellularLocation>
        <location evidence="1">Membrane</location>
        <topology evidence="1">Multi-pass membrane protein</topology>
    </subcellularLocation>
</comment>
<feature type="transmembrane region" description="Helical" evidence="11">
    <location>
        <begin position="131"/>
        <end position="156"/>
    </location>
</feature>
<keyword evidence="3 9" id="KW-0812">Transmembrane</keyword>
<keyword evidence="8 9" id="KW-0807">Transducer</keyword>
<dbReference type="PROSITE" id="PS00237">
    <property type="entry name" value="G_PROTEIN_RECEP_F1_1"/>
    <property type="match status" value="1"/>
</dbReference>
<feature type="transmembrane region" description="Helical" evidence="11">
    <location>
        <begin position="210"/>
        <end position="230"/>
    </location>
</feature>
<evidence type="ECO:0000256" key="4">
    <source>
        <dbReference type="ARBA" id="ARBA00022989"/>
    </source>
</evidence>
<protein>
    <recommendedName>
        <fullName evidence="12">G-protein coupled receptors family 1 profile domain-containing protein</fullName>
    </recommendedName>
</protein>
<dbReference type="GO" id="GO:0004983">
    <property type="term" value="F:neuropeptide Y receptor activity"/>
    <property type="evidence" value="ECO:0007669"/>
    <property type="project" value="InterPro"/>
</dbReference>
<proteinExistence type="inferred from homology"/>
<dbReference type="PRINTS" id="PR01012">
    <property type="entry name" value="NRPEPTIDEYR"/>
</dbReference>
<comment type="similarity">
    <text evidence="2 9">Belongs to the G-protein coupled receptor 1 family.</text>
</comment>
<dbReference type="EMBL" id="CAEY01000762">
    <property type="status" value="NOT_ANNOTATED_CDS"/>
    <property type="molecule type" value="Genomic_DNA"/>
</dbReference>
<feature type="transmembrane region" description="Helical" evidence="11">
    <location>
        <begin position="312"/>
        <end position="329"/>
    </location>
</feature>
<feature type="region of interest" description="Disordered" evidence="10">
    <location>
        <begin position="491"/>
        <end position="513"/>
    </location>
</feature>